<dbReference type="CDD" id="cd06170">
    <property type="entry name" value="LuxR_C_like"/>
    <property type="match status" value="1"/>
</dbReference>
<feature type="domain" description="HTH luxR-type" evidence="1">
    <location>
        <begin position="418"/>
        <end position="483"/>
    </location>
</feature>
<dbReference type="Pfam" id="PF00196">
    <property type="entry name" value="GerE"/>
    <property type="match status" value="1"/>
</dbReference>
<keyword evidence="3" id="KW-1185">Reference proteome</keyword>
<evidence type="ECO:0000259" key="1">
    <source>
        <dbReference type="PROSITE" id="PS50043"/>
    </source>
</evidence>
<dbReference type="SUPFAM" id="SSF46894">
    <property type="entry name" value="C-terminal effector domain of the bipartite response regulators"/>
    <property type="match status" value="1"/>
</dbReference>
<dbReference type="RefSeq" id="WP_307484603.1">
    <property type="nucleotide sequence ID" value="NZ_JAUTBF010000001.1"/>
</dbReference>
<dbReference type="InterPro" id="IPR000792">
    <property type="entry name" value="Tscrpt_reg_LuxR_C"/>
</dbReference>
<dbReference type="Proteomes" id="UP001226691">
    <property type="component" value="Unassembled WGS sequence"/>
</dbReference>
<evidence type="ECO:0000313" key="2">
    <source>
        <dbReference type="EMBL" id="MDQ1124106.1"/>
    </source>
</evidence>
<accession>A0ABU0TWR9</accession>
<evidence type="ECO:0000313" key="3">
    <source>
        <dbReference type="Proteomes" id="UP001226691"/>
    </source>
</evidence>
<dbReference type="SMART" id="SM00421">
    <property type="entry name" value="HTH_LUXR"/>
    <property type="match status" value="1"/>
</dbReference>
<protein>
    <submittedName>
        <fullName evidence="2">DNA-binding CsgD family transcriptional regulator</fullName>
    </submittedName>
</protein>
<dbReference type="EMBL" id="JAUTBF010000001">
    <property type="protein sequence ID" value="MDQ1124106.1"/>
    <property type="molecule type" value="Genomic_DNA"/>
</dbReference>
<keyword evidence="2" id="KW-0238">DNA-binding</keyword>
<dbReference type="InterPro" id="IPR036388">
    <property type="entry name" value="WH-like_DNA-bd_sf"/>
</dbReference>
<reference evidence="2 3" key="1">
    <citation type="submission" date="2023-07" db="EMBL/GenBank/DDBJ databases">
        <title>Functional and genomic diversity of the sorghum phyllosphere microbiome.</title>
        <authorList>
            <person name="Shade A."/>
        </authorList>
    </citation>
    <scope>NUCLEOTIDE SEQUENCE [LARGE SCALE GENOMIC DNA]</scope>
    <source>
        <strain evidence="2 3">SORGH_AS_1207</strain>
    </source>
</reference>
<dbReference type="PROSITE" id="PS50043">
    <property type="entry name" value="HTH_LUXR_2"/>
    <property type="match status" value="1"/>
</dbReference>
<dbReference type="InterPro" id="IPR016032">
    <property type="entry name" value="Sig_transdc_resp-reg_C-effctor"/>
</dbReference>
<comment type="caution">
    <text evidence="2">The sequence shown here is derived from an EMBL/GenBank/DDBJ whole genome shotgun (WGS) entry which is preliminary data.</text>
</comment>
<gene>
    <name evidence="2" type="ORF">QE412_002679</name>
</gene>
<proteinExistence type="predicted"/>
<name>A0ABU0TWR9_MICTR</name>
<dbReference type="Gene3D" id="1.10.10.10">
    <property type="entry name" value="Winged helix-like DNA-binding domain superfamily/Winged helix DNA-binding domain"/>
    <property type="match status" value="1"/>
</dbReference>
<sequence>MPTSQSSVEARSLLRAASIVTATRLVPGHGNPDRRHLVLLAETEPFDPPRAWTDESARALAALFAARARRDALGLGSALISRYFDAARLTRPATISMATRSLLYSSVGEYACALGWPQVGARFGDEALLFADSDELRFYALAVGAMGHALNGEYESAAAGMASASELSHAYDWRDAIGPSYLLLLADSLVSSARMDHDRLTRVAEELAALDPDDPYLDYSARAIAVMCQLIRGEYADGIAGSWQLLHGSQRHTSQRMIRDFLACIRSDMLIAQGQYTEALLSLTTSQNPEGHGICFSMQRSASLLLLGRERDLLAETEGCVASEADHCLRTLTPVLLQRAIAFDRLGYERRAHQSMESALLLIARTGNSMTPFIMLPPQECANLVEKAVRAHPELTTTANFIYAALDRVGAPVALTPTAVELPGFTPTERALADALLSPLSLADIARERGVSPNTIKSQVRSIYLKLGVSGRSEAVEALRPLLE</sequence>
<organism evidence="2 3">
    <name type="scientific">Microbacterium trichothecenolyticum</name>
    <name type="common">Aureobacterium trichothecenolyticum</name>
    <dbReference type="NCBI Taxonomy" id="69370"/>
    <lineage>
        <taxon>Bacteria</taxon>
        <taxon>Bacillati</taxon>
        <taxon>Actinomycetota</taxon>
        <taxon>Actinomycetes</taxon>
        <taxon>Micrococcales</taxon>
        <taxon>Microbacteriaceae</taxon>
        <taxon>Microbacterium</taxon>
    </lineage>
</organism>
<dbReference type="GO" id="GO:0003677">
    <property type="term" value="F:DNA binding"/>
    <property type="evidence" value="ECO:0007669"/>
    <property type="project" value="UniProtKB-KW"/>
</dbReference>